<feature type="coiled-coil region" evidence="6">
    <location>
        <begin position="699"/>
        <end position="726"/>
    </location>
</feature>
<evidence type="ECO:0000256" key="7">
    <source>
        <dbReference type="SAM" id="MobiDB-lite"/>
    </source>
</evidence>
<dbReference type="Gene3D" id="4.10.280.10">
    <property type="entry name" value="Helix-loop-helix DNA-binding domain"/>
    <property type="match status" value="1"/>
</dbReference>
<sequence>MRHPYYTCCAPTFTMVRPIAVVRETWNIYTPVERRNIAVYIAGIIMYKFGLEAFNGSVIALATNRYDELERTTHVSITFQRVGVLTGLNQAFQCIGSILIAPLIKRYSTKNVLACAILIFAFMSSLLLILDAATGGKFAPRGWPKDDFSYYGDYNTDAMIPIYCVCGVVYGMVELIRRVIPRDMVGGNLQKLRRMDALVHIFYEISGTAGAFCTALALIPRFGNNFSFIITPMFFAAASILWYFIHEPRIPKESRTLESQPGYFKAVINGFYLFFESVATGAKIIFTHRKFIWLLPGYAFALYAHRYLENSIAPAVARRYFGNSAWSQIMVGGSNFGELLGATFVFMFTNLVHTPMPWLRIDALALLIVWYLPYWHPPRNDVAQAWIVGATFLPISFGWAAGDVSLAAYIQASLARIESKMQNVSALGAVMAFLYSTYIVTYAISSVCLGTYIDRVSDRHDEQIHGAILNVAGVQFTIIAVLVMTSTFVPKGAFSLNPKMLSEENLDTDLDDDDLEDEDLEWVPGVQVRAKESQESHEMPYSPPNGSSDHDRHEAPPNKVAISRRSSSIVTTDTNGAGGVTTPQADLLASKSNYELISSGQHLEMGLHFSTAMATGVMMKRATHRAAEQARRDRMKNAMVDLAEFLLDGEVTFGSGTTCFVIMRGKDGEDGSEKTDDSAKKGEGTVPGEKKTVNKARLIEMALEKMKAQEKEIEMLRKEVEDLRSTDRMDES</sequence>
<feature type="transmembrane region" description="Helical" evidence="8">
    <location>
        <begin position="291"/>
        <end position="308"/>
    </location>
</feature>
<evidence type="ECO:0000256" key="2">
    <source>
        <dbReference type="ARBA" id="ARBA00022475"/>
    </source>
</evidence>
<organism evidence="9 10">
    <name type="scientific">Pyrenophora seminiperda CCB06</name>
    <dbReference type="NCBI Taxonomy" id="1302712"/>
    <lineage>
        <taxon>Eukaryota</taxon>
        <taxon>Fungi</taxon>
        <taxon>Dikarya</taxon>
        <taxon>Ascomycota</taxon>
        <taxon>Pezizomycotina</taxon>
        <taxon>Dothideomycetes</taxon>
        <taxon>Pleosporomycetidae</taxon>
        <taxon>Pleosporales</taxon>
        <taxon>Pleosporineae</taxon>
        <taxon>Pleosporaceae</taxon>
        <taxon>Pyrenophora</taxon>
    </lineage>
</organism>
<reference evidence="9 10" key="1">
    <citation type="journal article" date="2014" name="PLoS ONE">
        <title>De novo Genome Assembly of the Fungal Plant Pathogen Pyrenophora semeniperda.</title>
        <authorList>
            <person name="Soliai M.M."/>
            <person name="Meyer S.E."/>
            <person name="Udall J.A."/>
            <person name="Elzinga D.E."/>
            <person name="Hermansen R.A."/>
            <person name="Bodily P.M."/>
            <person name="Hart A.A."/>
            <person name="Coleman C.E."/>
        </authorList>
    </citation>
    <scope>NUCLEOTIDE SEQUENCE [LARGE SCALE GENOMIC DNA]</scope>
    <source>
        <strain evidence="9 10">CCB06</strain>
        <tissue evidence="9">Mycelium</tissue>
    </source>
</reference>
<feature type="transmembrane region" description="Helical" evidence="8">
    <location>
        <begin position="82"/>
        <end position="104"/>
    </location>
</feature>
<dbReference type="SUPFAM" id="SSF47459">
    <property type="entry name" value="HLH, helix-loop-helix DNA-binding domain"/>
    <property type="match status" value="1"/>
</dbReference>
<comment type="subcellular location">
    <subcellularLocation>
        <location evidence="1">Cell membrane</location>
        <topology evidence="1">Multi-pass membrane protein</topology>
    </subcellularLocation>
</comment>
<feature type="region of interest" description="Disordered" evidence="7">
    <location>
        <begin position="665"/>
        <end position="692"/>
    </location>
</feature>
<gene>
    <name evidence="9" type="ORF">GMOD_00000993</name>
</gene>
<feature type="transmembrane region" description="Helical" evidence="8">
    <location>
        <begin position="266"/>
        <end position="285"/>
    </location>
</feature>
<evidence type="ECO:0000256" key="3">
    <source>
        <dbReference type="ARBA" id="ARBA00022692"/>
    </source>
</evidence>
<feature type="transmembrane region" description="Helical" evidence="8">
    <location>
        <begin position="111"/>
        <end position="130"/>
    </location>
</feature>
<evidence type="ECO:0000313" key="9">
    <source>
        <dbReference type="EMBL" id="RMZ67114.1"/>
    </source>
</evidence>
<dbReference type="PANTHER" id="PTHR23513">
    <property type="entry name" value="INTEGRAL MEMBRANE EFFLUX PROTEIN-RELATED"/>
    <property type="match status" value="1"/>
</dbReference>
<dbReference type="OrthoDB" id="5344169at2759"/>
<dbReference type="PANTHER" id="PTHR23513:SF6">
    <property type="entry name" value="MAJOR FACILITATOR SUPERFAMILY ASSOCIATED DOMAIN-CONTAINING PROTEIN"/>
    <property type="match status" value="1"/>
</dbReference>
<feature type="compositionally biased region" description="Polar residues" evidence="7">
    <location>
        <begin position="564"/>
        <end position="575"/>
    </location>
</feature>
<dbReference type="SUPFAM" id="SSF103473">
    <property type="entry name" value="MFS general substrate transporter"/>
    <property type="match status" value="1"/>
</dbReference>
<dbReference type="Gene3D" id="1.20.1250.20">
    <property type="entry name" value="MFS general substrate transporter like domains"/>
    <property type="match status" value="1"/>
</dbReference>
<evidence type="ECO:0000256" key="8">
    <source>
        <dbReference type="SAM" id="Phobius"/>
    </source>
</evidence>
<keyword evidence="2" id="KW-1003">Cell membrane</keyword>
<dbReference type="InterPro" id="IPR036259">
    <property type="entry name" value="MFS_trans_sf"/>
</dbReference>
<feature type="transmembrane region" description="Helical" evidence="8">
    <location>
        <begin position="430"/>
        <end position="452"/>
    </location>
</feature>
<evidence type="ECO:0000256" key="1">
    <source>
        <dbReference type="ARBA" id="ARBA00004651"/>
    </source>
</evidence>
<feature type="transmembrane region" description="Helical" evidence="8">
    <location>
        <begin position="464"/>
        <end position="489"/>
    </location>
</feature>
<evidence type="ECO:0000313" key="10">
    <source>
        <dbReference type="Proteomes" id="UP000265663"/>
    </source>
</evidence>
<feature type="transmembrane region" description="Helical" evidence="8">
    <location>
        <begin position="197"/>
        <end position="219"/>
    </location>
</feature>
<feature type="transmembrane region" description="Helical" evidence="8">
    <location>
        <begin position="386"/>
        <end position="410"/>
    </location>
</feature>
<feature type="region of interest" description="Disordered" evidence="7">
    <location>
        <begin position="529"/>
        <end position="583"/>
    </location>
</feature>
<keyword evidence="3 8" id="KW-0812">Transmembrane</keyword>
<proteinExistence type="predicted"/>
<keyword evidence="5 8" id="KW-0472">Membrane</keyword>
<feature type="transmembrane region" description="Helical" evidence="8">
    <location>
        <begin position="329"/>
        <end position="352"/>
    </location>
</feature>
<dbReference type="GO" id="GO:0022857">
    <property type="term" value="F:transmembrane transporter activity"/>
    <property type="evidence" value="ECO:0007669"/>
    <property type="project" value="InterPro"/>
</dbReference>
<feature type="transmembrane region" description="Helical" evidence="8">
    <location>
        <begin position="225"/>
        <end position="245"/>
    </location>
</feature>
<dbReference type="InterPro" id="IPR036638">
    <property type="entry name" value="HLH_DNA-bd_sf"/>
</dbReference>
<keyword evidence="4 8" id="KW-1133">Transmembrane helix</keyword>
<dbReference type="GO" id="GO:0005886">
    <property type="term" value="C:plasma membrane"/>
    <property type="evidence" value="ECO:0007669"/>
    <property type="project" value="UniProtKB-SubCell"/>
</dbReference>
<feature type="compositionally biased region" description="Basic and acidic residues" evidence="7">
    <location>
        <begin position="529"/>
        <end position="538"/>
    </location>
</feature>
<evidence type="ECO:0000256" key="5">
    <source>
        <dbReference type="ARBA" id="ARBA00023136"/>
    </source>
</evidence>
<dbReference type="GO" id="GO:0046983">
    <property type="term" value="F:protein dimerization activity"/>
    <property type="evidence" value="ECO:0007669"/>
    <property type="project" value="InterPro"/>
</dbReference>
<feature type="transmembrane region" description="Helical" evidence="8">
    <location>
        <begin position="37"/>
        <end position="62"/>
    </location>
</feature>
<keyword evidence="10" id="KW-1185">Reference proteome</keyword>
<dbReference type="Pfam" id="PF07690">
    <property type="entry name" value="MFS_1"/>
    <property type="match status" value="1"/>
</dbReference>
<evidence type="ECO:0000256" key="4">
    <source>
        <dbReference type="ARBA" id="ARBA00022989"/>
    </source>
</evidence>
<accession>A0A3M7LY57</accession>
<dbReference type="AlphaFoldDB" id="A0A3M7LY57"/>
<name>A0A3M7LY57_9PLEO</name>
<feature type="transmembrane region" description="Helical" evidence="8">
    <location>
        <begin position="358"/>
        <end position="374"/>
    </location>
</feature>
<evidence type="ECO:0000256" key="6">
    <source>
        <dbReference type="SAM" id="Coils"/>
    </source>
</evidence>
<feature type="transmembrane region" description="Helical" evidence="8">
    <location>
        <begin position="158"/>
        <end position="176"/>
    </location>
</feature>
<dbReference type="EMBL" id="KE747810">
    <property type="protein sequence ID" value="RMZ67114.1"/>
    <property type="molecule type" value="Genomic_DNA"/>
</dbReference>
<protein>
    <submittedName>
        <fullName evidence="9">Phosphorus acquisition-controlling</fullName>
    </submittedName>
</protein>
<dbReference type="InterPro" id="IPR011701">
    <property type="entry name" value="MFS"/>
</dbReference>
<dbReference type="Proteomes" id="UP000265663">
    <property type="component" value="Unassembled WGS sequence"/>
</dbReference>
<keyword evidence="6" id="KW-0175">Coiled coil</keyword>